<protein>
    <submittedName>
        <fullName evidence="1">Uncharacterized protein</fullName>
    </submittedName>
</protein>
<gene>
    <name evidence="1" type="primary">Contig9405.g10053</name>
    <name evidence="1" type="ORF">STYLEM_710</name>
</gene>
<dbReference type="EMBL" id="CCKQ01000669">
    <property type="protein sequence ID" value="CDW71761.1"/>
    <property type="molecule type" value="Genomic_DNA"/>
</dbReference>
<keyword evidence="2" id="KW-1185">Reference proteome</keyword>
<sequence>MNISKQYEQALNNNIFMKEEQKRNQENFVRRLINAESHLANEIPDLNKMNDSREKYYSIKNNVKKFNDFGTINHLDLEFLRKRKRDKVSHLNQSQTPIKASIPQAHKVQQKRAQSTKPKSLNEAVRKKEMERIAKENFEMVKSTSVISKRQQDGDFKNHVKYRKNLQKNTGQAVINPQQIAF</sequence>
<dbReference type="InParanoid" id="A0A077ZTH4"/>
<proteinExistence type="predicted"/>
<reference evidence="1 2" key="1">
    <citation type="submission" date="2014-06" db="EMBL/GenBank/DDBJ databases">
        <authorList>
            <person name="Swart Estienne"/>
        </authorList>
    </citation>
    <scope>NUCLEOTIDE SEQUENCE [LARGE SCALE GENOMIC DNA]</scope>
    <source>
        <strain evidence="1 2">130c</strain>
    </source>
</reference>
<organism evidence="1 2">
    <name type="scientific">Stylonychia lemnae</name>
    <name type="common">Ciliate</name>
    <dbReference type="NCBI Taxonomy" id="5949"/>
    <lineage>
        <taxon>Eukaryota</taxon>
        <taxon>Sar</taxon>
        <taxon>Alveolata</taxon>
        <taxon>Ciliophora</taxon>
        <taxon>Intramacronucleata</taxon>
        <taxon>Spirotrichea</taxon>
        <taxon>Stichotrichia</taxon>
        <taxon>Sporadotrichida</taxon>
        <taxon>Oxytrichidae</taxon>
        <taxon>Stylonychinae</taxon>
        <taxon>Stylonychia</taxon>
    </lineage>
</organism>
<dbReference type="AlphaFoldDB" id="A0A077ZTH4"/>
<evidence type="ECO:0000313" key="1">
    <source>
        <dbReference type="EMBL" id="CDW71761.1"/>
    </source>
</evidence>
<evidence type="ECO:0000313" key="2">
    <source>
        <dbReference type="Proteomes" id="UP000039865"/>
    </source>
</evidence>
<dbReference type="Proteomes" id="UP000039865">
    <property type="component" value="Unassembled WGS sequence"/>
</dbReference>
<name>A0A077ZTH4_STYLE</name>
<accession>A0A077ZTH4</accession>